<dbReference type="SUPFAM" id="SSF47473">
    <property type="entry name" value="EF-hand"/>
    <property type="match status" value="1"/>
</dbReference>
<gene>
    <name evidence="5" type="ORF">STCU_01797</name>
    <name evidence="4" type="ORF">STCU_02746</name>
</gene>
<feature type="transmembrane region" description="Helical" evidence="2">
    <location>
        <begin position="152"/>
        <end position="173"/>
    </location>
</feature>
<accession>S9UZL1</accession>
<keyword evidence="2" id="KW-0812">Transmembrane</keyword>
<dbReference type="AlphaFoldDB" id="S9UZL1"/>
<dbReference type="InterPro" id="IPR018247">
    <property type="entry name" value="EF_Hand_1_Ca_BS"/>
</dbReference>
<dbReference type="OrthoDB" id="430821at2759"/>
<dbReference type="Gene3D" id="1.10.238.10">
    <property type="entry name" value="EF-hand"/>
    <property type="match status" value="1"/>
</dbReference>
<evidence type="ECO:0000313" key="4">
    <source>
        <dbReference type="EMBL" id="EPY32691.1"/>
    </source>
</evidence>
<dbReference type="PANTHER" id="PTHR21706">
    <property type="entry name" value="TRANSMEMBRANE PROTEIN 65"/>
    <property type="match status" value="1"/>
</dbReference>
<dbReference type="InterPro" id="IPR011992">
    <property type="entry name" value="EF-hand-dom_pair"/>
</dbReference>
<feature type="domain" description="EF-hand" evidence="3">
    <location>
        <begin position="275"/>
        <end position="310"/>
    </location>
</feature>
<dbReference type="EMBL" id="ATMH01001797">
    <property type="protein sequence ID" value="EPY34174.1"/>
    <property type="molecule type" value="Genomic_DNA"/>
</dbReference>
<organism evidence="5 6">
    <name type="scientific">Strigomonas culicis</name>
    <dbReference type="NCBI Taxonomy" id="28005"/>
    <lineage>
        <taxon>Eukaryota</taxon>
        <taxon>Discoba</taxon>
        <taxon>Euglenozoa</taxon>
        <taxon>Kinetoplastea</taxon>
        <taxon>Metakinetoplastina</taxon>
        <taxon>Trypanosomatida</taxon>
        <taxon>Trypanosomatidae</taxon>
        <taxon>Strigomonadinae</taxon>
        <taxon>Strigomonas</taxon>
    </lineage>
</organism>
<dbReference type="InterPro" id="IPR019537">
    <property type="entry name" value="TMEM65"/>
</dbReference>
<keyword evidence="1" id="KW-0106">Calcium</keyword>
<comment type="caution">
    <text evidence="5">The sequence shown here is derived from an EMBL/GenBank/DDBJ whole genome shotgun (WGS) entry which is preliminary data.</text>
</comment>
<evidence type="ECO:0000259" key="3">
    <source>
        <dbReference type="PROSITE" id="PS50222"/>
    </source>
</evidence>
<evidence type="ECO:0000313" key="5">
    <source>
        <dbReference type="EMBL" id="EPY34174.1"/>
    </source>
</evidence>
<dbReference type="PANTHER" id="PTHR21706:SF13">
    <property type="entry name" value="TRANSMEMBRANE PROTEIN 65"/>
    <property type="match status" value="1"/>
</dbReference>
<dbReference type="CDD" id="cd00051">
    <property type="entry name" value="EFh"/>
    <property type="match status" value="1"/>
</dbReference>
<proteinExistence type="predicted"/>
<dbReference type="EMBL" id="ATMH01002746">
    <property type="protein sequence ID" value="EPY32691.1"/>
    <property type="molecule type" value="Genomic_DNA"/>
</dbReference>
<name>S9UZL1_9TRYP</name>
<reference evidence="5" key="2">
    <citation type="submission" date="2013-03" db="EMBL/GenBank/DDBJ databases">
        <authorList>
            <person name="Motta M.C.M."/>
            <person name="Martins A.C.A."/>
            <person name="Preta C.M.C.C."/>
            <person name="Silva R."/>
            <person name="de Souza S.S."/>
            <person name="Klein C.C."/>
            <person name="de Almeida L.G.P."/>
            <person name="Cunha O.L."/>
            <person name="Colabardini A.C."/>
            <person name="Lima B.A."/>
            <person name="Machado C.R."/>
            <person name="Soares C.M.A."/>
            <person name="de Menezes C.B.A."/>
            <person name="Bartolomeu D.C."/>
            <person name="Grisard E.C."/>
            <person name="Fantinatti-Garboggini F."/>
            <person name="Rodrigues-Luiz G.F."/>
            <person name="Wagner G."/>
            <person name="Goldman G.H."/>
            <person name="Fietto J.L.R."/>
            <person name="Ciapina L.P."/>
            <person name="Brocchi M."/>
            <person name="Elias M.C."/>
            <person name="Goldman M.H.S."/>
            <person name="Sagot M.-F."/>
            <person name="Pereira M."/>
            <person name="Stoco P.H."/>
            <person name="Teixeira S.M.R."/>
            <person name="de Mendonca-Neto R.P."/>
            <person name="Maciel T.E.F."/>
            <person name="Mendes T.A.O."/>
            <person name="Urmenyi T.P."/>
            <person name="Teixeira M.M.G."/>
            <person name="de Camargo E.F.P."/>
            <person name="de Sousa W."/>
            <person name="Schenkman S."/>
            <person name="de Vasconcelos A.T.R."/>
        </authorList>
    </citation>
    <scope>NUCLEOTIDE SEQUENCE</scope>
</reference>
<dbReference type="Pfam" id="PF10507">
    <property type="entry name" value="TMEM65"/>
    <property type="match status" value="1"/>
</dbReference>
<keyword evidence="2" id="KW-1133">Transmembrane helix</keyword>
<keyword evidence="2" id="KW-0472">Membrane</keyword>
<protein>
    <recommendedName>
        <fullName evidence="3">EF-hand domain-containing protein</fullName>
    </recommendedName>
</protein>
<dbReference type="PROSITE" id="PS50222">
    <property type="entry name" value="EF_HAND_2"/>
    <property type="match status" value="1"/>
</dbReference>
<evidence type="ECO:0000313" key="6">
    <source>
        <dbReference type="Proteomes" id="UP000015354"/>
    </source>
</evidence>
<feature type="transmembrane region" description="Helical" evidence="2">
    <location>
        <begin position="245"/>
        <end position="270"/>
    </location>
</feature>
<evidence type="ECO:0000256" key="2">
    <source>
        <dbReference type="SAM" id="Phobius"/>
    </source>
</evidence>
<evidence type="ECO:0000256" key="1">
    <source>
        <dbReference type="ARBA" id="ARBA00022837"/>
    </source>
</evidence>
<reference evidence="5 6" key="1">
    <citation type="journal article" date="2013" name="PLoS ONE">
        <title>Predicting the Proteins of Angomonas deanei, Strigomonas culicis and Their Respective Endosymbionts Reveals New Aspects of the Trypanosomatidae Family.</title>
        <authorList>
            <person name="Motta M.C."/>
            <person name="Martins A.C."/>
            <person name="de Souza S.S."/>
            <person name="Catta-Preta C.M."/>
            <person name="Silva R."/>
            <person name="Klein C.C."/>
            <person name="de Almeida L.G."/>
            <person name="de Lima Cunha O."/>
            <person name="Ciapina L.P."/>
            <person name="Brocchi M."/>
            <person name="Colabardini A.C."/>
            <person name="de Araujo Lima B."/>
            <person name="Machado C.R."/>
            <person name="de Almeida Soares C.M."/>
            <person name="Probst C.M."/>
            <person name="de Menezes C.B."/>
            <person name="Thompson C.E."/>
            <person name="Bartholomeu D.C."/>
            <person name="Gradia D.F."/>
            <person name="Pavoni D.P."/>
            <person name="Grisard E.C."/>
            <person name="Fantinatti-Garboggini F."/>
            <person name="Marchini F.K."/>
            <person name="Rodrigues-Luiz G.F."/>
            <person name="Wagner G."/>
            <person name="Goldman G.H."/>
            <person name="Fietto J.L."/>
            <person name="Elias M.C."/>
            <person name="Goldman M.H."/>
            <person name="Sagot M.F."/>
            <person name="Pereira M."/>
            <person name="Stoco P.H."/>
            <person name="de Mendonca-Neto R.P."/>
            <person name="Teixeira S.M."/>
            <person name="Maciel T.E."/>
            <person name="de Oliveira Mendes T.A."/>
            <person name="Urmenyi T.P."/>
            <person name="de Souza W."/>
            <person name="Schenkman S."/>
            <person name="de Vasconcelos A.T."/>
        </authorList>
    </citation>
    <scope>NUCLEOTIDE SEQUENCE [LARGE SCALE GENOMIC DNA]</scope>
</reference>
<dbReference type="GO" id="GO:0005509">
    <property type="term" value="F:calcium ion binding"/>
    <property type="evidence" value="ECO:0007669"/>
    <property type="project" value="InterPro"/>
</dbReference>
<dbReference type="PROSITE" id="PS00018">
    <property type="entry name" value="EF_HAND_1"/>
    <property type="match status" value="2"/>
</dbReference>
<dbReference type="Proteomes" id="UP000015354">
    <property type="component" value="Unassembled WGS sequence"/>
</dbReference>
<sequence>MFRRQSHIVRSLFNGGLSNAVRFNASAVGLTGAAGAPRASTQLTQEELQKVAQLMENDPRVLMEVVSNLDPECRRRLIVAGGAMEWFGKETAAREVANADVDNDHEISPKDFNHWFHSAMKRKQEERKKKGVEPSAAETLVKEERTIDPTKSIPVSVLCLIGLEAGLPFVGFGFLDNATMLLAGDFIDGTLGFYLNCSVLASAAMGNVCSGLLGMQVHGLIDKAVQKLNFDTPVLTDEQMKDRRVFFAGHMGGTFGIMIGLILGMCPLLFIDNDANEKTDYAMFQKWDKNNSGFIESPEIEKVLEELGLTDTSAKAEKLMKKYGTGGRVTFEDFCEFKDDLREGKPIFE</sequence>
<keyword evidence="6" id="KW-1185">Reference proteome</keyword>
<feature type="transmembrane region" description="Helical" evidence="2">
    <location>
        <begin position="193"/>
        <end position="213"/>
    </location>
</feature>
<dbReference type="GO" id="GO:0005739">
    <property type="term" value="C:mitochondrion"/>
    <property type="evidence" value="ECO:0007669"/>
    <property type="project" value="TreeGrafter"/>
</dbReference>
<dbReference type="InterPro" id="IPR002048">
    <property type="entry name" value="EF_hand_dom"/>
</dbReference>